<dbReference type="OrthoDB" id="362021at2759"/>
<dbReference type="STRING" id="7370.A0A1I8MSP6"/>
<accession>A0A1I8MSP6</accession>
<keyword evidence="10 11" id="KW-0131">Cell cycle</keyword>
<evidence type="ECO:0000256" key="7">
    <source>
        <dbReference type="ARBA" id="ARBA00022618"/>
    </source>
</evidence>
<evidence type="ECO:0000256" key="3">
    <source>
        <dbReference type="ARBA" id="ARBA00009471"/>
    </source>
</evidence>
<comment type="subcellular location">
    <subcellularLocation>
        <location evidence="1">Chromosome</location>
    </subcellularLocation>
    <subcellularLocation>
        <location evidence="2">Cytoplasm</location>
    </subcellularLocation>
</comment>
<name>A0A1I8MSP6_MUSDO</name>
<dbReference type="VEuPathDB" id="VectorBase:MDOMA2_000155"/>
<dbReference type="PIRSF" id="PIRSF017126">
    <property type="entry name" value="Condensin_H"/>
    <property type="match status" value="1"/>
</dbReference>
<keyword evidence="5" id="KW-0158">Chromosome</keyword>
<comment type="similarity">
    <text evidence="3 11">Belongs to the CND2 (condensin subunit 2) family.</text>
</comment>
<dbReference type="InterPro" id="IPR022816">
    <property type="entry name" value="Condensin_barren_su2"/>
</dbReference>
<dbReference type="EnsemblMetazoa" id="MDOA008054-RA">
    <property type="protein sequence ID" value="MDOA008054-PA"/>
    <property type="gene ID" value="MDOA008054"/>
</dbReference>
<dbReference type="RefSeq" id="XP_005191764.1">
    <property type="nucleotide sequence ID" value="XM_005191707.3"/>
</dbReference>
<evidence type="ECO:0000256" key="10">
    <source>
        <dbReference type="ARBA" id="ARBA00023306"/>
    </source>
</evidence>
<reference evidence="15" key="2">
    <citation type="submission" date="2025-04" db="UniProtKB">
        <authorList>
            <consortium name="RefSeq"/>
        </authorList>
    </citation>
    <scope>IDENTIFICATION</scope>
    <source>
        <strain evidence="15">Aabys</strain>
    </source>
</reference>
<dbReference type="GO" id="GO:0051301">
    <property type="term" value="P:cell division"/>
    <property type="evidence" value="ECO:0007669"/>
    <property type="project" value="UniProtKB-KW"/>
</dbReference>
<dbReference type="Proteomes" id="UP001652621">
    <property type="component" value="Unplaced"/>
</dbReference>
<gene>
    <name evidence="13" type="primary">101895227</name>
    <name evidence="15" type="synonym">LOC101895227</name>
</gene>
<evidence type="ECO:0000256" key="6">
    <source>
        <dbReference type="ARBA" id="ARBA00022490"/>
    </source>
</evidence>
<reference evidence="13" key="1">
    <citation type="submission" date="2020-05" db="UniProtKB">
        <authorList>
            <consortium name="EnsemblMetazoa"/>
        </authorList>
    </citation>
    <scope>IDENTIFICATION</scope>
    <source>
        <strain evidence="13">Aabys</strain>
    </source>
</reference>
<proteinExistence type="inferred from homology"/>
<evidence type="ECO:0000256" key="4">
    <source>
        <dbReference type="ARBA" id="ARBA00016065"/>
    </source>
</evidence>
<dbReference type="GO" id="GO:0005737">
    <property type="term" value="C:cytoplasm"/>
    <property type="evidence" value="ECO:0007669"/>
    <property type="project" value="UniProtKB-SubCell"/>
</dbReference>
<sequence>MVNMTPAHTDSPLRRSEAGVLRDGQGPNVTINDDEEERRQARRRTMLSTGGSDAACMEENETLKKCLEIYNGNKLSKENAWSVSLIDTLSTLLNRHHKSMNNFKVAGSSLEASSKVYSLRVDSIHTDVLRMSAGLNAQKFNEKQLQNDDDDEDDVATGGEGGNDPNASAAGVDGAEKQQPQKKQKKKRNLVSTITKNKDTINARLDTVPLQDPVFGKLNSIVGSINSSNRLMNNILLTTESELRLRTTFAIWDSTSVPVCDYTEEVPLSTENEGDLAGCDRLFKISNMNDMQLRPMHGGYVISDTPEATNDDKDNEVRRMSVDSDDDGPPGCSDGGGGCGSDIFAPFQNANELGMAFDMNAECEPVPASSEHVPIMDVDYEELDDDLTVEERAAINNCRGLRKAPVLIEDLRPVDASSKLEYSYRPLDKISQFWAGPSHWKFKRTRPNRLTLAAQQQHLSSEGVAGRLNQRAKRNKAALDKKKSKQLTFGEFHDELFLKLDDKYKSRKANIQKKWDQRKLKLPMDLQVDPLRFQSYRLAPGLTLYVKPDERDSAGTTTLTGGVADGDTLTQDDHHFDDGGDHDMPFDDGGCGNEAGDVTAMNRSHTSVHNDAQEALGAGVDNVENLNETVLEIAHEFEGAPSQVTKIVVPFAKRAKVIDMKNLKRSCTLLLNKQFKQPVKEEDVPKHPIPKKEQYQEGMGSFHEIYEHLPEILPKAMAESLSTSIAFYSVLHLANEFDLRLIPEDDLKDFKIRKVTG</sequence>
<evidence type="ECO:0000256" key="11">
    <source>
        <dbReference type="PIRNR" id="PIRNR017126"/>
    </source>
</evidence>
<dbReference type="AlphaFoldDB" id="A0A1I8MSP6"/>
<dbReference type="KEGG" id="mde:101895227"/>
<dbReference type="VEuPathDB" id="VectorBase:MDOA008054"/>
<evidence type="ECO:0000256" key="5">
    <source>
        <dbReference type="ARBA" id="ARBA00022454"/>
    </source>
</evidence>
<keyword evidence="8 11" id="KW-0498">Mitosis</keyword>
<evidence type="ECO:0000256" key="2">
    <source>
        <dbReference type="ARBA" id="ARBA00004496"/>
    </source>
</evidence>
<dbReference type="GO" id="GO:0003682">
    <property type="term" value="F:chromatin binding"/>
    <property type="evidence" value="ECO:0007669"/>
    <property type="project" value="TreeGrafter"/>
</dbReference>
<evidence type="ECO:0000256" key="9">
    <source>
        <dbReference type="ARBA" id="ARBA00023067"/>
    </source>
</evidence>
<dbReference type="PANTHER" id="PTHR13108">
    <property type="entry name" value="CONDENSIN COMPLEX SUBUNIT 2"/>
    <property type="match status" value="1"/>
</dbReference>
<keyword evidence="7 11" id="KW-0132">Cell division</keyword>
<evidence type="ECO:0000313" key="14">
    <source>
        <dbReference type="Proteomes" id="UP001652621"/>
    </source>
</evidence>
<feature type="region of interest" description="Disordered" evidence="12">
    <location>
        <begin position="1"/>
        <end position="39"/>
    </location>
</feature>
<feature type="region of interest" description="Disordered" evidence="12">
    <location>
        <begin position="301"/>
        <end position="337"/>
    </location>
</feature>
<dbReference type="PANTHER" id="PTHR13108:SF9">
    <property type="entry name" value="CONDENSIN COMPLEX SUBUNIT 2"/>
    <property type="match status" value="1"/>
</dbReference>
<dbReference type="Pfam" id="PF05786">
    <property type="entry name" value="Cnd2"/>
    <property type="match status" value="1"/>
</dbReference>
<feature type="compositionally biased region" description="Basic residues" evidence="12">
    <location>
        <begin position="180"/>
        <end position="189"/>
    </location>
</feature>
<keyword evidence="6" id="KW-0963">Cytoplasm</keyword>
<evidence type="ECO:0000256" key="8">
    <source>
        <dbReference type="ARBA" id="ARBA00022776"/>
    </source>
</evidence>
<comment type="function">
    <text evidence="11">Regulatory subunit of the condensin complex, a complex required for conversion of interphase chromatin into mitotic-like condense chromosomes.</text>
</comment>
<keyword evidence="14" id="KW-1185">Reference proteome</keyword>
<feature type="compositionally biased region" description="Basic and acidic residues" evidence="12">
    <location>
        <begin position="310"/>
        <end position="322"/>
    </location>
</feature>
<feature type="region of interest" description="Disordered" evidence="12">
    <location>
        <begin position="140"/>
        <end position="190"/>
    </location>
</feature>
<evidence type="ECO:0000256" key="12">
    <source>
        <dbReference type="SAM" id="MobiDB-lite"/>
    </source>
</evidence>
<dbReference type="GO" id="GO:0000796">
    <property type="term" value="C:condensin complex"/>
    <property type="evidence" value="ECO:0007669"/>
    <property type="project" value="InterPro"/>
</dbReference>
<organism evidence="13">
    <name type="scientific">Musca domestica</name>
    <name type="common">House fly</name>
    <dbReference type="NCBI Taxonomy" id="7370"/>
    <lineage>
        <taxon>Eukaryota</taxon>
        <taxon>Metazoa</taxon>
        <taxon>Ecdysozoa</taxon>
        <taxon>Arthropoda</taxon>
        <taxon>Hexapoda</taxon>
        <taxon>Insecta</taxon>
        <taxon>Pterygota</taxon>
        <taxon>Neoptera</taxon>
        <taxon>Endopterygota</taxon>
        <taxon>Diptera</taxon>
        <taxon>Brachycera</taxon>
        <taxon>Muscomorpha</taxon>
        <taxon>Muscoidea</taxon>
        <taxon>Muscidae</taxon>
        <taxon>Musca</taxon>
    </lineage>
</organism>
<keyword evidence="9 11" id="KW-0226">DNA condensation</keyword>
<dbReference type="eggNOG" id="KOG2328">
    <property type="taxonomic scope" value="Eukaryota"/>
</dbReference>
<evidence type="ECO:0000313" key="13">
    <source>
        <dbReference type="EnsemblMetazoa" id="MDOA008054-PA"/>
    </source>
</evidence>
<evidence type="ECO:0000313" key="15">
    <source>
        <dbReference type="RefSeq" id="XP_005191764.1"/>
    </source>
</evidence>
<protein>
    <recommendedName>
        <fullName evidence="4 11">Condensin complex subunit 2</fullName>
    </recommendedName>
</protein>
<evidence type="ECO:0000256" key="1">
    <source>
        <dbReference type="ARBA" id="ARBA00004286"/>
    </source>
</evidence>
<dbReference type="GO" id="GO:0007076">
    <property type="term" value="P:mitotic chromosome condensation"/>
    <property type="evidence" value="ECO:0007669"/>
    <property type="project" value="InterPro"/>
</dbReference>